<dbReference type="SUPFAM" id="SSF47473">
    <property type="entry name" value="EF-hand"/>
    <property type="match status" value="2"/>
</dbReference>
<dbReference type="Pfam" id="PF13202">
    <property type="entry name" value="EF-hand_5"/>
    <property type="match status" value="4"/>
</dbReference>
<feature type="signal peptide" evidence="4">
    <location>
        <begin position="1"/>
        <end position="23"/>
    </location>
</feature>
<name>A0AAU7CBM8_9BACT</name>
<gene>
    <name evidence="6" type="ORF">V5E97_30170</name>
</gene>
<dbReference type="InterPro" id="IPR002048">
    <property type="entry name" value="EF_hand_dom"/>
</dbReference>
<feature type="region of interest" description="Disordered" evidence="3">
    <location>
        <begin position="471"/>
        <end position="490"/>
    </location>
</feature>
<organism evidence="6">
    <name type="scientific">Singulisphaera sp. Ch08</name>
    <dbReference type="NCBI Taxonomy" id="3120278"/>
    <lineage>
        <taxon>Bacteria</taxon>
        <taxon>Pseudomonadati</taxon>
        <taxon>Planctomycetota</taxon>
        <taxon>Planctomycetia</taxon>
        <taxon>Isosphaerales</taxon>
        <taxon>Isosphaeraceae</taxon>
        <taxon>Singulisphaera</taxon>
    </lineage>
</organism>
<dbReference type="InterPro" id="IPR039647">
    <property type="entry name" value="EF_hand_pair_protein_CML-like"/>
</dbReference>
<evidence type="ECO:0000256" key="1">
    <source>
        <dbReference type="ARBA" id="ARBA00022723"/>
    </source>
</evidence>
<dbReference type="Gene3D" id="1.10.238.10">
    <property type="entry name" value="EF-hand"/>
    <property type="match status" value="3"/>
</dbReference>
<feature type="domain" description="EF-hand" evidence="5">
    <location>
        <begin position="54"/>
        <end position="89"/>
    </location>
</feature>
<feature type="region of interest" description="Disordered" evidence="3">
    <location>
        <begin position="300"/>
        <end position="323"/>
    </location>
</feature>
<dbReference type="InterPro" id="IPR011992">
    <property type="entry name" value="EF-hand-dom_pair"/>
</dbReference>
<keyword evidence="1" id="KW-0479">Metal-binding</keyword>
<accession>A0AAU7CBM8</accession>
<evidence type="ECO:0000256" key="3">
    <source>
        <dbReference type="SAM" id="MobiDB-lite"/>
    </source>
</evidence>
<sequence length="490" mass="52485">MSRLILASLSLIFAAMTAGPATAGDPLEFVVLGDDTLARIDMRIEVEGSLVSAVWDETFARLFSFFDGDGNGVIDEKEASRLPSPLALRKALGSGFTPPVGRAPAFGELDRDGDAKVTAGELAAFYRGKGTGDVIVGVGRLPGGARLTSALLKFLDPDGDGKVTQKDWGAAADDMGKLDANDDELIGAGELVSKLLYPGAAGTIQMKPPSSEATHSDVLGDLPLVLLPMDRKDTYWADEIARRKPGVKSVAPAEWRGCDADGHWIARLGETMDVGKFAFVGGHVRVSGWVAGGRLNESVSSSRQTMTTQFENPTNEPEDIAGNGRRRRGGNLLWLTPIADVNGDGKLDRMEFDAWLDLQSQIARGQVLLTILDGGGLFELLDASHDGALSTRELRTSWDRLKETGCVEEGLFDRARVPRVVLAAVSRGYPKSLSPEQRRSPAWAKAMDRNGDGDVSRREFTGTAEKFAQLDRDNDGLIDADEAAQATSGK</sequence>
<dbReference type="PROSITE" id="PS00018">
    <property type="entry name" value="EF_HAND_1"/>
    <property type="match status" value="3"/>
</dbReference>
<dbReference type="SMART" id="SM00054">
    <property type="entry name" value="EFh"/>
    <property type="match status" value="5"/>
</dbReference>
<evidence type="ECO:0000256" key="4">
    <source>
        <dbReference type="SAM" id="SignalP"/>
    </source>
</evidence>
<dbReference type="PROSITE" id="PS50222">
    <property type="entry name" value="EF_HAND_2"/>
    <property type="match status" value="4"/>
</dbReference>
<dbReference type="AlphaFoldDB" id="A0AAU7CBM8"/>
<reference evidence="6" key="1">
    <citation type="submission" date="2024-05" db="EMBL/GenBank/DDBJ databases">
        <title>Planctomycetes of the genus Singulisphaera possess chitinolytic capabilities.</title>
        <authorList>
            <person name="Ivanova A."/>
        </authorList>
    </citation>
    <scope>NUCLEOTIDE SEQUENCE</scope>
    <source>
        <strain evidence="6">Ch08T</strain>
    </source>
</reference>
<dbReference type="PANTHER" id="PTHR10891">
    <property type="entry name" value="EF-HAND CALCIUM-BINDING DOMAIN CONTAINING PROTEIN"/>
    <property type="match status" value="1"/>
</dbReference>
<feature type="domain" description="EF-hand" evidence="5">
    <location>
        <begin position="150"/>
        <end position="178"/>
    </location>
</feature>
<feature type="compositionally biased region" description="Polar residues" evidence="3">
    <location>
        <begin position="300"/>
        <end position="315"/>
    </location>
</feature>
<dbReference type="InterPro" id="IPR018247">
    <property type="entry name" value="EF_Hand_1_Ca_BS"/>
</dbReference>
<keyword evidence="2" id="KW-0677">Repeat</keyword>
<feature type="compositionally biased region" description="Basic and acidic residues" evidence="3">
    <location>
        <begin position="446"/>
        <end position="459"/>
    </location>
</feature>
<evidence type="ECO:0000259" key="5">
    <source>
        <dbReference type="PROSITE" id="PS50222"/>
    </source>
</evidence>
<dbReference type="EMBL" id="CP155447">
    <property type="protein sequence ID" value="XBH02560.1"/>
    <property type="molecule type" value="Genomic_DNA"/>
</dbReference>
<dbReference type="RefSeq" id="WP_406695302.1">
    <property type="nucleotide sequence ID" value="NZ_CP155447.1"/>
</dbReference>
<dbReference type="GO" id="GO:0005509">
    <property type="term" value="F:calcium ion binding"/>
    <property type="evidence" value="ECO:0007669"/>
    <property type="project" value="InterPro"/>
</dbReference>
<evidence type="ECO:0000313" key="6">
    <source>
        <dbReference type="EMBL" id="XBH02560.1"/>
    </source>
</evidence>
<feature type="domain" description="EF-hand" evidence="5">
    <location>
        <begin position="105"/>
        <end position="132"/>
    </location>
</feature>
<proteinExistence type="predicted"/>
<feature type="chain" id="PRO_5043739187" description="EF-hand domain-containing protein" evidence="4">
    <location>
        <begin position="24"/>
        <end position="490"/>
    </location>
</feature>
<feature type="region of interest" description="Disordered" evidence="3">
    <location>
        <begin position="431"/>
        <end position="459"/>
    </location>
</feature>
<protein>
    <recommendedName>
        <fullName evidence="5">EF-hand domain-containing protein</fullName>
    </recommendedName>
</protein>
<keyword evidence="4" id="KW-0732">Signal</keyword>
<evidence type="ECO:0000256" key="2">
    <source>
        <dbReference type="ARBA" id="ARBA00022737"/>
    </source>
</evidence>
<feature type="domain" description="EF-hand" evidence="5">
    <location>
        <begin position="458"/>
        <end position="490"/>
    </location>
</feature>